<reference evidence="9" key="1">
    <citation type="journal article" date="2019" name="Int. J. Syst. Evol. Microbiol.">
        <title>The Global Catalogue of Microorganisms (GCM) 10K type strain sequencing project: providing services to taxonomists for standard genome sequencing and annotation.</title>
        <authorList>
            <consortium name="The Broad Institute Genomics Platform"/>
            <consortium name="The Broad Institute Genome Sequencing Center for Infectious Disease"/>
            <person name="Wu L."/>
            <person name="Ma J."/>
        </authorList>
    </citation>
    <scope>NUCLEOTIDE SEQUENCE [LARGE SCALE GENOMIC DNA]</scope>
    <source>
        <strain evidence="9">CCUG 49452</strain>
    </source>
</reference>
<dbReference type="InterPro" id="IPR007452">
    <property type="entry name" value="TamB_C"/>
</dbReference>
<dbReference type="Pfam" id="PF04357">
    <property type="entry name" value="TamB"/>
    <property type="match status" value="1"/>
</dbReference>
<keyword evidence="3 6" id="KW-1133">Transmembrane helix</keyword>
<name>A0ABV9QEH9_9BURK</name>
<dbReference type="Proteomes" id="UP001596001">
    <property type="component" value="Unassembled WGS sequence"/>
</dbReference>
<evidence type="ECO:0000256" key="3">
    <source>
        <dbReference type="ARBA" id="ARBA00022989"/>
    </source>
</evidence>
<protein>
    <submittedName>
        <fullName evidence="8">Translocation/assembly module TamB domain-containing protein</fullName>
    </submittedName>
</protein>
<keyword evidence="9" id="KW-1185">Reference proteome</keyword>
<evidence type="ECO:0000256" key="2">
    <source>
        <dbReference type="ARBA" id="ARBA00022692"/>
    </source>
</evidence>
<evidence type="ECO:0000256" key="5">
    <source>
        <dbReference type="SAM" id="MobiDB-lite"/>
    </source>
</evidence>
<gene>
    <name evidence="8" type="ORF">ACFO6X_09795</name>
</gene>
<evidence type="ECO:0000256" key="1">
    <source>
        <dbReference type="ARBA" id="ARBA00004167"/>
    </source>
</evidence>
<sequence>MSASAAEVALPVPETPPPTKGRGWRWLAGGLLAWCMVVFSVGWTTWVWMGTDTALSTTLEWASRWLPAGQQLELRGVRGSLRKGGQVDWLRWQGPSLAVEVRGVELRWHLASLWQRHVQVDQLHVADVHITATPETDKPPPEPLQALLLPVTVTLPFQIDQIVWAGHTRLEAGALRGRYVYDGSAHQLDIERLALAQGQYSAQARVQAQAPMALRADVQGQVKNPLPQTAQPLTVAAQAHVEGTLATAAARLSLQASLRPVVPDGATTTGMGAEVAVQLAPWAIQPLQQLQADVQSLNLAALWPQAPQTALRGQVQVLPVSPGWTMAVQLHNDAAGPWDRQRLPLSQLDAQAHYDGSQWHLPQVLAQVGTGRVQAQGRYTPSSHMVQGSVQMQNLNPATLHGQLDAVPLNGWLRAQSQDGVAVDFSADVRAVPVVSARKMVRLPIQHIQAQGRWKAPTLALQRLQVDALQARLEADGLSLLWGPAPVVRGTLALTVPGARLHASGLLGAAQGKGALEADVAAADRLLQWVQALPGGATLLSQQRVQGQAKLALHWQGGWDGLLHRPVSPAQATPLRWEATLAVPTLLLAPPSSTTERSAPRLELSAIQAQASGTAYKATLRLDAQAGWAPYRATLHSSIHAERGGGATPSPWKAQLAALQLQLQHQDQSGGWRLKLDQALEAVWHPSISRSVAAVLDVAAGQASITGPLPGTVSLQWQPLQWRWAESGGMQLQTRGHLAGLPLAWVDALAPAKAPMLAAAGLGSQLMLEADWDIQTHPTLRAQLQLQRTQGDLHLLHDQAAATAAGLRAARLRLEAVDDNLRAQLVWDSAQAGQVQVQASTRLRQQDSGWVWPEDAPVAAHVQARLPDMGVWSVLAPPGWRIHGTLDADATLSGSRQAPRWQGRIDADQLALRSLVDGVDLQEGRLRTVLRGDRLDITEWYWRGGKGSQARIAGYSGNLTSAPRDRGSLQGSGSIRWHDAGIHLDLQAQAQALQVLVRADRQASVSGTVRAQLQQGQLVLWGQLQVDRAAILLPDASAPRLGEDVEVRSTHRRPQMTARPAPSTTVQAQTPKPIDMAVTVDLGRDFALQGYGLTTRLRGQLELRSSPVQGMPPRVTGEVQTEQGRYRAWGQMLDIETGLLRFSGAHDNPALDILAIRPNINVRAGVQVSGVAQAPRVRLYADPELTDAEKLAWVVTGRSSAAGGAEAALLQQAALALLGKQGVGTGGVARKLGLDEIGFKAPDTGNGASAAAITLGKRLSSKLYVTYEHGLSGAVGMISVFYDLSRRLTLRGQTGTQSALDIIYTVRHD</sequence>
<comment type="subcellular location">
    <subcellularLocation>
        <location evidence="1">Membrane</location>
        <topology evidence="1">Single-pass membrane protein</topology>
    </subcellularLocation>
</comment>
<dbReference type="PANTHER" id="PTHR36985:SF1">
    <property type="entry name" value="TRANSLOCATION AND ASSEMBLY MODULE SUBUNIT TAMB"/>
    <property type="match status" value="1"/>
</dbReference>
<organism evidence="8 9">
    <name type="scientific">Giesbergeria sinuosa</name>
    <dbReference type="NCBI Taxonomy" id="80883"/>
    <lineage>
        <taxon>Bacteria</taxon>
        <taxon>Pseudomonadati</taxon>
        <taxon>Pseudomonadota</taxon>
        <taxon>Betaproteobacteria</taxon>
        <taxon>Burkholderiales</taxon>
        <taxon>Comamonadaceae</taxon>
        <taxon>Giesbergeria</taxon>
    </lineage>
</organism>
<comment type="caution">
    <text evidence="8">The sequence shown here is derived from an EMBL/GenBank/DDBJ whole genome shotgun (WGS) entry which is preliminary data.</text>
</comment>
<evidence type="ECO:0000313" key="9">
    <source>
        <dbReference type="Proteomes" id="UP001596001"/>
    </source>
</evidence>
<feature type="transmembrane region" description="Helical" evidence="6">
    <location>
        <begin position="26"/>
        <end position="49"/>
    </location>
</feature>
<feature type="region of interest" description="Disordered" evidence="5">
    <location>
        <begin position="1043"/>
        <end position="1070"/>
    </location>
</feature>
<feature type="domain" description="Translocation and assembly module TamB C-terminal" evidence="7">
    <location>
        <begin position="964"/>
        <end position="1307"/>
    </location>
</feature>
<dbReference type="PANTHER" id="PTHR36985">
    <property type="entry name" value="TRANSLOCATION AND ASSEMBLY MODULE SUBUNIT TAMB"/>
    <property type="match status" value="1"/>
</dbReference>
<proteinExistence type="predicted"/>
<evidence type="ECO:0000256" key="6">
    <source>
        <dbReference type="SAM" id="Phobius"/>
    </source>
</evidence>
<evidence type="ECO:0000256" key="4">
    <source>
        <dbReference type="ARBA" id="ARBA00023136"/>
    </source>
</evidence>
<accession>A0ABV9QEH9</accession>
<keyword evidence="4 6" id="KW-0472">Membrane</keyword>
<keyword evidence="2 6" id="KW-0812">Transmembrane</keyword>
<dbReference type="EMBL" id="JBHSHJ010000006">
    <property type="protein sequence ID" value="MFC4789269.1"/>
    <property type="molecule type" value="Genomic_DNA"/>
</dbReference>
<evidence type="ECO:0000313" key="8">
    <source>
        <dbReference type="EMBL" id="MFC4789269.1"/>
    </source>
</evidence>
<evidence type="ECO:0000259" key="7">
    <source>
        <dbReference type="Pfam" id="PF04357"/>
    </source>
</evidence>